<evidence type="ECO:0000256" key="2">
    <source>
        <dbReference type="ARBA" id="ARBA00004401"/>
    </source>
</evidence>
<keyword evidence="9" id="KW-1133">Transmembrane helix</keyword>
<evidence type="ECO:0000256" key="9">
    <source>
        <dbReference type="SAM" id="Phobius"/>
    </source>
</evidence>
<dbReference type="Gene3D" id="1.10.1380.10">
    <property type="entry name" value="Neutral endopeptidase , domain2"/>
    <property type="match status" value="1"/>
</dbReference>
<dbReference type="PANTHER" id="PTHR11733:SF224">
    <property type="entry name" value="NEPRILYSIN-2"/>
    <property type="match status" value="1"/>
</dbReference>
<dbReference type="InterPro" id="IPR018497">
    <property type="entry name" value="Peptidase_M13_C"/>
</dbReference>
<evidence type="ECO:0000256" key="6">
    <source>
        <dbReference type="ARBA" id="ARBA00022801"/>
    </source>
</evidence>
<evidence type="ECO:0000256" key="7">
    <source>
        <dbReference type="ARBA" id="ARBA00022833"/>
    </source>
</evidence>
<evidence type="ECO:0000256" key="5">
    <source>
        <dbReference type="ARBA" id="ARBA00022723"/>
    </source>
</evidence>
<dbReference type="Gene3D" id="3.40.390.10">
    <property type="entry name" value="Collagenase (Catalytic Domain)"/>
    <property type="match status" value="1"/>
</dbReference>
<feature type="domain" description="Peptidase M13 C-terminal" evidence="10">
    <location>
        <begin position="652"/>
        <end position="838"/>
    </location>
</feature>
<dbReference type="InterPro" id="IPR008753">
    <property type="entry name" value="Peptidase_M13_N"/>
</dbReference>
<dbReference type="PANTHER" id="PTHR11733">
    <property type="entry name" value="ZINC METALLOPROTEASE FAMILY M13 NEPRILYSIN-RELATED"/>
    <property type="match status" value="1"/>
</dbReference>
<keyword evidence="9" id="KW-0812">Transmembrane</keyword>
<gene>
    <name evidence="12" type="ORF">TMSB3V08_LOCUS1073</name>
</gene>
<name>A0A7R9HL28_9NEOP</name>
<accession>A0A7R9HL28</accession>
<evidence type="ECO:0000256" key="1">
    <source>
        <dbReference type="ARBA" id="ARBA00001947"/>
    </source>
</evidence>
<keyword evidence="5" id="KW-0479">Metal-binding</keyword>
<evidence type="ECO:0000256" key="3">
    <source>
        <dbReference type="ARBA" id="ARBA00007357"/>
    </source>
</evidence>
<dbReference type="EMBL" id="OB792755">
    <property type="protein sequence ID" value="CAD7424110.1"/>
    <property type="molecule type" value="Genomic_DNA"/>
</dbReference>
<comment type="subcellular location">
    <subcellularLocation>
        <location evidence="2">Cell membrane</location>
        <topology evidence="2">Single-pass type II membrane protein</topology>
    </subcellularLocation>
</comment>
<dbReference type="GO" id="GO:0004222">
    <property type="term" value="F:metalloendopeptidase activity"/>
    <property type="evidence" value="ECO:0007669"/>
    <property type="project" value="InterPro"/>
</dbReference>
<feature type="domain" description="Peptidase M13 N-terminal" evidence="11">
    <location>
        <begin position="170"/>
        <end position="591"/>
    </location>
</feature>
<dbReference type="GO" id="GO:0005886">
    <property type="term" value="C:plasma membrane"/>
    <property type="evidence" value="ECO:0007669"/>
    <property type="project" value="UniProtKB-SubCell"/>
</dbReference>
<comment type="cofactor">
    <cofactor evidence="1">
        <name>Zn(2+)</name>
        <dbReference type="ChEBI" id="CHEBI:29105"/>
    </cofactor>
</comment>
<dbReference type="Pfam" id="PF01431">
    <property type="entry name" value="Peptidase_M13"/>
    <property type="match status" value="1"/>
</dbReference>
<proteinExistence type="inferred from homology"/>
<dbReference type="SUPFAM" id="SSF55486">
    <property type="entry name" value="Metalloproteases ('zincins'), catalytic domain"/>
    <property type="match status" value="1"/>
</dbReference>
<evidence type="ECO:0000256" key="4">
    <source>
        <dbReference type="ARBA" id="ARBA00022670"/>
    </source>
</evidence>
<dbReference type="GO" id="GO:0016485">
    <property type="term" value="P:protein processing"/>
    <property type="evidence" value="ECO:0007669"/>
    <property type="project" value="TreeGrafter"/>
</dbReference>
<keyword evidence="6" id="KW-0378">Hydrolase</keyword>
<evidence type="ECO:0000256" key="8">
    <source>
        <dbReference type="ARBA" id="ARBA00023049"/>
    </source>
</evidence>
<sequence>MICKNMYLASVTSDSQNLGIYLNVDCQKSAVSCQSAPKKPWDYCTFLERTGYTEPHRTGADESSREHRSVRTVNPRWWHRRTSMEKYLTVVAGASLCMLVAICIAFAIVSANQRSSSEGESLPFMPAALEGRNRNGSLFKTVDINSVCLHPTCVHEASAVLSSMDLNVDPCDNFYDFACGQFIKKTTIPDEKSSVNRFTLISDELQMQLRQIVDEPVKDDDLQPFRLAKDLFRSCINKSRIEERGLGPFRELLKELGGWPVLEGDSWKEADFTWLNTVYKFRKAGYSVDYFMDFSLDQGQLGLSREFLIKGLSEKHTKAYHQYQIDVATLFGADKTRVEREMREALDFEIKLANISLPSEMRRNISLLYNPTTVEGLQKDYPSIPWLEYINNILPKDIQVRNDELIIVAVPSYLRALEGILSNTPKSKDISSPPVFLNSSTCFRVLSNYAMTRVVLSSVSYLTEELRAKQLKYATALTGKTEREARWKECVDIVAGGGTLTRSSRFVLIPLQRHSMDPDDVDLVCRVSLSVGSLYVRRYFHEEAKKSAMEMVQDIRNQFLDILKTIDWMDDETRMKGIDKAKSMSVHIAYPDELLDNSKLEKFYQNLEINPDLYLESILNLTKFGTSYSFGRLRQPVNKSEWITHGRPAVVNAYYSSIENSIQFPAGILQGHFFNSDRPRYMNYGAIGFVIGHEITHGFDDQGRQFDKNGNLVDWWQAVTMKKYLAKTRCVIEQYGNYTDEHTGLKVSTRDQLQEAYRAYLAWVDRNHVEQTLPGLDYNPRQMFWISAAQTWCSKYRTEAMHQRIITGVHSPGRFRVQGPCSNLEEFSKDFNCPRGFRFLDSRSRGLGVRSPAFSEFSGEAVGLKQSQAHRSEDK</sequence>
<feature type="transmembrane region" description="Helical" evidence="9">
    <location>
        <begin position="87"/>
        <end position="109"/>
    </location>
</feature>
<evidence type="ECO:0000313" key="12">
    <source>
        <dbReference type="EMBL" id="CAD7424110.1"/>
    </source>
</evidence>
<dbReference type="InterPro" id="IPR042089">
    <property type="entry name" value="Peptidase_M13_dom_2"/>
</dbReference>
<reference evidence="12" key="1">
    <citation type="submission" date="2020-11" db="EMBL/GenBank/DDBJ databases">
        <authorList>
            <person name="Tran Van P."/>
        </authorList>
    </citation>
    <scope>NUCLEOTIDE SEQUENCE</scope>
</reference>
<comment type="similarity">
    <text evidence="3">Belongs to the peptidase M13 family.</text>
</comment>
<evidence type="ECO:0000259" key="11">
    <source>
        <dbReference type="Pfam" id="PF05649"/>
    </source>
</evidence>
<evidence type="ECO:0000259" key="10">
    <source>
        <dbReference type="Pfam" id="PF01431"/>
    </source>
</evidence>
<protein>
    <submittedName>
        <fullName evidence="12">Uncharacterized protein</fullName>
    </submittedName>
</protein>
<keyword evidence="9" id="KW-0472">Membrane</keyword>
<dbReference type="PRINTS" id="PR00786">
    <property type="entry name" value="NEPRILYSIN"/>
</dbReference>
<dbReference type="GO" id="GO:0046872">
    <property type="term" value="F:metal ion binding"/>
    <property type="evidence" value="ECO:0007669"/>
    <property type="project" value="UniProtKB-KW"/>
</dbReference>
<dbReference type="InterPro" id="IPR024079">
    <property type="entry name" value="MetalloPept_cat_dom_sf"/>
</dbReference>
<keyword evidence="8" id="KW-0482">Metalloprotease</keyword>
<dbReference type="CDD" id="cd08662">
    <property type="entry name" value="M13"/>
    <property type="match status" value="1"/>
</dbReference>
<keyword evidence="7" id="KW-0862">Zinc</keyword>
<dbReference type="AlphaFoldDB" id="A0A7R9HL28"/>
<dbReference type="InterPro" id="IPR000718">
    <property type="entry name" value="Peptidase_M13"/>
</dbReference>
<dbReference type="PROSITE" id="PS51885">
    <property type="entry name" value="NEPRILYSIN"/>
    <property type="match status" value="1"/>
</dbReference>
<keyword evidence="4" id="KW-0645">Protease</keyword>
<dbReference type="Pfam" id="PF05649">
    <property type="entry name" value="Peptidase_M13_N"/>
    <property type="match status" value="1"/>
</dbReference>
<organism evidence="12">
    <name type="scientific">Timema monikensis</name>
    <dbReference type="NCBI Taxonomy" id="170555"/>
    <lineage>
        <taxon>Eukaryota</taxon>
        <taxon>Metazoa</taxon>
        <taxon>Ecdysozoa</taxon>
        <taxon>Arthropoda</taxon>
        <taxon>Hexapoda</taxon>
        <taxon>Insecta</taxon>
        <taxon>Pterygota</taxon>
        <taxon>Neoptera</taxon>
        <taxon>Polyneoptera</taxon>
        <taxon>Phasmatodea</taxon>
        <taxon>Timematodea</taxon>
        <taxon>Timematoidea</taxon>
        <taxon>Timematidae</taxon>
        <taxon>Timema</taxon>
    </lineage>
</organism>